<evidence type="ECO:0000256" key="1">
    <source>
        <dbReference type="SAM" id="Phobius"/>
    </source>
</evidence>
<keyword evidence="1" id="KW-0812">Transmembrane</keyword>
<feature type="transmembrane region" description="Helical" evidence="1">
    <location>
        <begin position="6"/>
        <end position="39"/>
    </location>
</feature>
<keyword evidence="3" id="KW-1185">Reference proteome</keyword>
<reference evidence="2 3" key="1">
    <citation type="submission" date="2023-12" db="EMBL/GenBank/DDBJ databases">
        <title>Blastococcus brunescens sp. nov., an actonobacterium isolated from sandstone collected in sahara desert.</title>
        <authorList>
            <person name="Gtari M."/>
            <person name="Ghodhbane F."/>
        </authorList>
    </citation>
    <scope>NUCLEOTIDE SEQUENCE [LARGE SCALE GENOMIC DNA]</scope>
    <source>
        <strain evidence="2 3">BMG 8361</strain>
    </source>
</reference>
<keyword evidence="1" id="KW-0472">Membrane</keyword>
<name>A0ABZ1B626_9ACTN</name>
<dbReference type="RefSeq" id="WP_324277582.1">
    <property type="nucleotide sequence ID" value="NZ_CP141261.1"/>
</dbReference>
<evidence type="ECO:0000313" key="2">
    <source>
        <dbReference type="EMBL" id="WRL66267.1"/>
    </source>
</evidence>
<evidence type="ECO:0000313" key="3">
    <source>
        <dbReference type="Proteomes" id="UP001324287"/>
    </source>
</evidence>
<dbReference type="EMBL" id="CP141261">
    <property type="protein sequence ID" value="WRL66267.1"/>
    <property type="molecule type" value="Genomic_DNA"/>
</dbReference>
<protein>
    <recommendedName>
        <fullName evidence="4">Sulfite exporter TauE/SafE family protein</fullName>
    </recommendedName>
</protein>
<organism evidence="2 3">
    <name type="scientific">Blastococcus brunescens</name>
    <dbReference type="NCBI Taxonomy" id="1564165"/>
    <lineage>
        <taxon>Bacteria</taxon>
        <taxon>Bacillati</taxon>
        <taxon>Actinomycetota</taxon>
        <taxon>Actinomycetes</taxon>
        <taxon>Geodermatophilales</taxon>
        <taxon>Geodermatophilaceae</taxon>
        <taxon>Blastococcus</taxon>
    </lineage>
</organism>
<accession>A0ABZ1B626</accession>
<proteinExistence type="predicted"/>
<gene>
    <name evidence="2" type="ORF">U6N30_12865</name>
</gene>
<sequence length="41" mass="4090">MSVWEFVFLVLAGVGAGLTGSIAGLASLISYPALLAAGLPR</sequence>
<keyword evidence="1" id="KW-1133">Transmembrane helix</keyword>
<evidence type="ECO:0008006" key="4">
    <source>
        <dbReference type="Google" id="ProtNLM"/>
    </source>
</evidence>
<dbReference type="Proteomes" id="UP001324287">
    <property type="component" value="Chromosome"/>
</dbReference>